<evidence type="ECO:0008006" key="3">
    <source>
        <dbReference type="Google" id="ProtNLM"/>
    </source>
</evidence>
<keyword evidence="2" id="KW-1185">Reference proteome</keyword>
<accession>A0A8R1DGK0</accession>
<dbReference type="PIRSF" id="PIRSF013674">
    <property type="entry name" value="PXMP4"/>
    <property type="match status" value="1"/>
</dbReference>
<proteinExistence type="predicted"/>
<dbReference type="PANTHER" id="PTHR15460">
    <property type="entry name" value="PEROXISOMAL MEMBRANE PROTEIN 4"/>
    <property type="match status" value="1"/>
</dbReference>
<dbReference type="AlphaFoldDB" id="A0A8R1DGK0"/>
<sequence length="210" mass="24405">MIDQIQWLIQNWEVVGNLLLQRFKDHKFLLQALKGLRNGLVYGVRIRAPHALVMVFLFGEGTIIEKLLTIIRLTRIHATNLAKFVFSYKFLQGAFSEFDSQKKPWHSFVAAFLMGYYVFGTNNAVNMQINLYLLSRVVVGLVKLAASEQIISQPKFPVFPWFAAAVWGIVLWLFEFHPEVLQGSLQKSMTYLYHDSNFWTDIKTFLLRNK</sequence>
<evidence type="ECO:0000313" key="1">
    <source>
        <dbReference type="EnsemblMetazoa" id="CJA02105.1"/>
    </source>
</evidence>
<organism evidence="1 2">
    <name type="scientific">Caenorhabditis japonica</name>
    <dbReference type="NCBI Taxonomy" id="281687"/>
    <lineage>
        <taxon>Eukaryota</taxon>
        <taxon>Metazoa</taxon>
        <taxon>Ecdysozoa</taxon>
        <taxon>Nematoda</taxon>
        <taxon>Chromadorea</taxon>
        <taxon>Rhabditida</taxon>
        <taxon>Rhabditina</taxon>
        <taxon>Rhabditomorpha</taxon>
        <taxon>Rhabditoidea</taxon>
        <taxon>Rhabditidae</taxon>
        <taxon>Peloderinae</taxon>
        <taxon>Caenorhabditis</taxon>
    </lineage>
</organism>
<dbReference type="OMA" id="VMVFLFR"/>
<dbReference type="Proteomes" id="UP000005237">
    <property type="component" value="Unassembled WGS sequence"/>
</dbReference>
<protein>
    <recommendedName>
        <fullName evidence="3">Peroxisomal membrane protein 4</fullName>
    </recommendedName>
</protein>
<dbReference type="InterPro" id="IPR019531">
    <property type="entry name" value="Pmp4"/>
</dbReference>
<reference evidence="2" key="1">
    <citation type="submission" date="2010-08" db="EMBL/GenBank/DDBJ databases">
        <authorList>
            <consortium name="Caenorhabditis japonica Sequencing Consortium"/>
            <person name="Wilson R.K."/>
        </authorList>
    </citation>
    <scope>NUCLEOTIDE SEQUENCE [LARGE SCALE GENOMIC DNA]</scope>
    <source>
        <strain evidence="2">DF5081</strain>
    </source>
</reference>
<evidence type="ECO:0000313" key="2">
    <source>
        <dbReference type="Proteomes" id="UP000005237"/>
    </source>
</evidence>
<name>A0A8R1DGK0_CAEJA</name>
<dbReference type="PANTHER" id="PTHR15460:SF3">
    <property type="entry name" value="PEROXISOMAL MEMBRANE PROTEIN 4"/>
    <property type="match status" value="1"/>
</dbReference>
<reference evidence="1" key="2">
    <citation type="submission" date="2022-06" db="UniProtKB">
        <authorList>
            <consortium name="EnsemblMetazoa"/>
        </authorList>
    </citation>
    <scope>IDENTIFICATION</scope>
    <source>
        <strain evidence="1">DF5081</strain>
    </source>
</reference>
<dbReference type="GO" id="GO:0005778">
    <property type="term" value="C:peroxisomal membrane"/>
    <property type="evidence" value="ECO:0007669"/>
    <property type="project" value="TreeGrafter"/>
</dbReference>
<dbReference type="Pfam" id="PF02466">
    <property type="entry name" value="Tim17"/>
    <property type="match status" value="1"/>
</dbReference>
<dbReference type="EnsemblMetazoa" id="CJA02105.1">
    <property type="protein sequence ID" value="CJA02105.1"/>
    <property type="gene ID" value="WBGene00121309"/>
</dbReference>